<comment type="caution">
    <text evidence="2">The sequence shown here is derived from an EMBL/GenBank/DDBJ whole genome shotgun (WGS) entry which is preliminary data.</text>
</comment>
<proteinExistence type="predicted"/>
<keyword evidence="1" id="KW-0472">Membrane</keyword>
<reference evidence="2" key="1">
    <citation type="submission" date="2021-02" db="EMBL/GenBank/DDBJ databases">
        <authorList>
            <person name="Nowell W R."/>
        </authorList>
    </citation>
    <scope>NUCLEOTIDE SEQUENCE</scope>
</reference>
<protein>
    <submittedName>
        <fullName evidence="2">Uncharacterized protein</fullName>
    </submittedName>
</protein>
<feature type="transmembrane region" description="Helical" evidence="1">
    <location>
        <begin position="6"/>
        <end position="29"/>
    </location>
</feature>
<feature type="non-terminal residue" evidence="2">
    <location>
        <position position="43"/>
    </location>
</feature>
<dbReference type="EMBL" id="CAJOBD010053803">
    <property type="protein sequence ID" value="CAF4360197.1"/>
    <property type="molecule type" value="Genomic_DNA"/>
</dbReference>
<evidence type="ECO:0000313" key="2">
    <source>
        <dbReference type="EMBL" id="CAF4360197.1"/>
    </source>
</evidence>
<organism evidence="2 3">
    <name type="scientific">Rotaria sordida</name>
    <dbReference type="NCBI Taxonomy" id="392033"/>
    <lineage>
        <taxon>Eukaryota</taxon>
        <taxon>Metazoa</taxon>
        <taxon>Spiralia</taxon>
        <taxon>Gnathifera</taxon>
        <taxon>Rotifera</taxon>
        <taxon>Eurotatoria</taxon>
        <taxon>Bdelloidea</taxon>
        <taxon>Philodinida</taxon>
        <taxon>Philodinidae</taxon>
        <taxon>Rotaria</taxon>
    </lineage>
</organism>
<dbReference type="Proteomes" id="UP000663836">
    <property type="component" value="Unassembled WGS sequence"/>
</dbReference>
<sequence length="43" mass="4823">MSSNNTLIRSITIYAGFPIFIGGTLGNLLNVRFLWRTRHNPCG</sequence>
<evidence type="ECO:0000313" key="3">
    <source>
        <dbReference type="Proteomes" id="UP000663836"/>
    </source>
</evidence>
<accession>A0A820LND2</accession>
<name>A0A820LND2_9BILA</name>
<evidence type="ECO:0000256" key="1">
    <source>
        <dbReference type="SAM" id="Phobius"/>
    </source>
</evidence>
<dbReference type="AlphaFoldDB" id="A0A820LND2"/>
<gene>
    <name evidence="2" type="ORF">JBS370_LOCUS42209</name>
</gene>
<keyword evidence="1" id="KW-1133">Transmembrane helix</keyword>
<keyword evidence="1" id="KW-0812">Transmembrane</keyword>